<reference evidence="3 4" key="1">
    <citation type="submission" date="2014-09" db="EMBL/GenBank/DDBJ databases">
        <title>Cedecea neteri SSMD04 Genome Sequencing.</title>
        <authorList>
            <person name="Tan J.-Y."/>
        </authorList>
    </citation>
    <scope>NUCLEOTIDE SEQUENCE [LARGE SCALE GENOMIC DNA]</scope>
    <source>
        <strain evidence="3 4">SSMD04</strain>
    </source>
</reference>
<feature type="signal peptide" evidence="2">
    <location>
        <begin position="1"/>
        <end position="20"/>
    </location>
</feature>
<protein>
    <recommendedName>
        <fullName evidence="5">DUF3761 domain-containing protein</fullName>
    </recommendedName>
</protein>
<dbReference type="AlphaFoldDB" id="A0A089PT54"/>
<evidence type="ECO:0008006" key="5">
    <source>
        <dbReference type="Google" id="ProtNLM"/>
    </source>
</evidence>
<feature type="compositionally biased region" description="Basic and acidic residues" evidence="1">
    <location>
        <begin position="42"/>
        <end position="52"/>
    </location>
</feature>
<feature type="chain" id="PRO_5001848798" description="DUF3761 domain-containing protein" evidence="2">
    <location>
        <begin position="21"/>
        <end position="95"/>
    </location>
</feature>
<evidence type="ECO:0000256" key="2">
    <source>
        <dbReference type="SAM" id="SignalP"/>
    </source>
</evidence>
<evidence type="ECO:0000313" key="3">
    <source>
        <dbReference type="EMBL" id="AIR03522.1"/>
    </source>
</evidence>
<evidence type="ECO:0000256" key="1">
    <source>
        <dbReference type="SAM" id="MobiDB-lite"/>
    </source>
</evidence>
<accession>A0A089PT54</accession>
<sequence>MKTLVMAILTAILFQGMALADTQNPAPGALPANEKPPLVQTDDEHKASKANADRNECWSARNCSGKILNNKDAHNCKNSGGKSWRGKNSSQCTNL</sequence>
<organism evidence="3 4">
    <name type="scientific">Cedecea neteri</name>
    <dbReference type="NCBI Taxonomy" id="158822"/>
    <lineage>
        <taxon>Bacteria</taxon>
        <taxon>Pseudomonadati</taxon>
        <taxon>Pseudomonadota</taxon>
        <taxon>Gammaproteobacteria</taxon>
        <taxon>Enterobacterales</taxon>
        <taxon>Enterobacteriaceae</taxon>
        <taxon>Cedecea</taxon>
    </lineage>
</organism>
<feature type="region of interest" description="Disordered" evidence="1">
    <location>
        <begin position="72"/>
        <end position="95"/>
    </location>
</feature>
<dbReference type="KEGG" id="cnt:JT31_02485"/>
<dbReference type="RefSeq" id="WP_038472956.1">
    <property type="nucleotide sequence ID" value="NZ_CP009451.1"/>
</dbReference>
<proteinExistence type="predicted"/>
<gene>
    <name evidence="3" type="ORF">JT31_02485</name>
</gene>
<dbReference type="Proteomes" id="UP000029481">
    <property type="component" value="Chromosome"/>
</dbReference>
<keyword evidence="2" id="KW-0732">Signal</keyword>
<evidence type="ECO:0000313" key="4">
    <source>
        <dbReference type="Proteomes" id="UP000029481"/>
    </source>
</evidence>
<dbReference type="EMBL" id="CP009451">
    <property type="protein sequence ID" value="AIR03522.1"/>
    <property type="molecule type" value="Genomic_DNA"/>
</dbReference>
<name>A0A089PT54_9ENTR</name>
<feature type="compositionally biased region" description="Polar residues" evidence="1">
    <location>
        <begin position="76"/>
        <end position="95"/>
    </location>
</feature>
<keyword evidence="4" id="KW-1185">Reference proteome</keyword>
<dbReference type="OrthoDB" id="8594173at2"/>
<feature type="region of interest" description="Disordered" evidence="1">
    <location>
        <begin position="22"/>
        <end position="52"/>
    </location>
</feature>